<dbReference type="Proteomes" id="UP000309997">
    <property type="component" value="Unassembled WGS sequence"/>
</dbReference>
<evidence type="ECO:0000313" key="1">
    <source>
        <dbReference type="EMBL" id="KAL3568438.1"/>
    </source>
</evidence>
<protein>
    <submittedName>
        <fullName evidence="1">Uncharacterized protein</fullName>
    </submittedName>
</protein>
<name>A0ACC4AQA0_POPAL</name>
<comment type="caution">
    <text evidence="1">The sequence shown here is derived from an EMBL/GenBank/DDBJ whole genome shotgun (WGS) entry which is preliminary data.</text>
</comment>
<keyword evidence="2" id="KW-1185">Reference proteome</keyword>
<organism evidence="1 2">
    <name type="scientific">Populus alba</name>
    <name type="common">White poplar</name>
    <dbReference type="NCBI Taxonomy" id="43335"/>
    <lineage>
        <taxon>Eukaryota</taxon>
        <taxon>Viridiplantae</taxon>
        <taxon>Streptophyta</taxon>
        <taxon>Embryophyta</taxon>
        <taxon>Tracheophyta</taxon>
        <taxon>Spermatophyta</taxon>
        <taxon>Magnoliopsida</taxon>
        <taxon>eudicotyledons</taxon>
        <taxon>Gunneridae</taxon>
        <taxon>Pentapetalae</taxon>
        <taxon>rosids</taxon>
        <taxon>fabids</taxon>
        <taxon>Malpighiales</taxon>
        <taxon>Salicaceae</taxon>
        <taxon>Saliceae</taxon>
        <taxon>Populus</taxon>
    </lineage>
</organism>
<proteinExistence type="predicted"/>
<accession>A0ACC4AQA0</accession>
<gene>
    <name evidence="1" type="ORF">D5086_031089</name>
</gene>
<reference evidence="1 2" key="1">
    <citation type="journal article" date="2024" name="Plant Biotechnol. J.">
        <title>Genome and CRISPR/Cas9 system of a widespread forest tree (Populus alba) in the world.</title>
        <authorList>
            <person name="Liu Y.J."/>
            <person name="Jiang P.F."/>
            <person name="Han X.M."/>
            <person name="Li X.Y."/>
            <person name="Wang H.M."/>
            <person name="Wang Y.J."/>
            <person name="Wang X.X."/>
            <person name="Zeng Q.Y."/>
        </authorList>
    </citation>
    <scope>NUCLEOTIDE SEQUENCE [LARGE SCALE GENOMIC DNA]</scope>
    <source>
        <strain evidence="2">cv. PAL-ZL1</strain>
    </source>
</reference>
<dbReference type="EMBL" id="RCHU02000017">
    <property type="protein sequence ID" value="KAL3568438.1"/>
    <property type="molecule type" value="Genomic_DNA"/>
</dbReference>
<sequence length="132" mass="14750">MIRWRVGDQVFVHNRGTCCSLVFKAATRELQWDFELGFDGVFEDGDLFLAVLATGFIQEKPPFPTSAFVNGIRYGNASWRMSLQENPDGFSITVSCVDPGTLTHVEIKHFDGQNWERSYNQAFASCSQGAGC</sequence>
<evidence type="ECO:0000313" key="2">
    <source>
        <dbReference type="Proteomes" id="UP000309997"/>
    </source>
</evidence>